<dbReference type="Pfam" id="PF00328">
    <property type="entry name" value="His_Phos_2"/>
    <property type="match status" value="1"/>
</dbReference>
<evidence type="ECO:0000313" key="3">
    <source>
        <dbReference type="EMBL" id="EDK43145.1"/>
    </source>
</evidence>
<dbReference type="GO" id="GO:0009277">
    <property type="term" value="C:fungal-type cell wall"/>
    <property type="evidence" value="ECO:0007669"/>
    <property type="project" value="TreeGrafter"/>
</dbReference>
<dbReference type="PANTHER" id="PTHR20963">
    <property type="entry name" value="MULTIPLE INOSITOL POLYPHOSPHATE PHOSPHATASE-RELATED"/>
    <property type="match status" value="1"/>
</dbReference>
<keyword evidence="4" id="KW-1185">Reference proteome</keyword>
<dbReference type="InterPro" id="IPR033379">
    <property type="entry name" value="Acid_Pase_AS"/>
</dbReference>
<dbReference type="Proteomes" id="UP000001996">
    <property type="component" value="Unassembled WGS sequence"/>
</dbReference>
<dbReference type="PROSITE" id="PS00616">
    <property type="entry name" value="HIS_ACID_PHOSPHAT_1"/>
    <property type="match status" value="1"/>
</dbReference>
<dbReference type="eggNOG" id="KOG1382">
    <property type="taxonomic scope" value="Eukaryota"/>
</dbReference>
<organism evidence="3 4">
    <name type="scientific">Lodderomyces elongisporus (strain ATCC 11503 / CBS 2605 / JCM 1781 / NBRC 1676 / NRRL YB-4239)</name>
    <name type="common">Yeast</name>
    <name type="synonym">Saccharomyces elongisporus</name>
    <dbReference type="NCBI Taxonomy" id="379508"/>
    <lineage>
        <taxon>Eukaryota</taxon>
        <taxon>Fungi</taxon>
        <taxon>Dikarya</taxon>
        <taxon>Ascomycota</taxon>
        <taxon>Saccharomycotina</taxon>
        <taxon>Pichiomycetes</taxon>
        <taxon>Debaryomycetaceae</taxon>
        <taxon>Candida/Lodderomyces clade</taxon>
        <taxon>Lodderomyces</taxon>
    </lineage>
</organism>
<dbReference type="InParanoid" id="A5DVD7"/>
<comment type="similarity">
    <text evidence="1">Belongs to the histidine acid phosphatase family.</text>
</comment>
<dbReference type="VEuPathDB" id="FungiDB:LELG_01323"/>
<dbReference type="PANTHER" id="PTHR20963:SF18">
    <property type="entry name" value="ACID PHOSPHATASE PHO11-RELATED"/>
    <property type="match status" value="1"/>
</dbReference>
<dbReference type="InterPro" id="IPR000560">
    <property type="entry name" value="His_Pase_clade-2"/>
</dbReference>
<dbReference type="Gene3D" id="3.40.50.1240">
    <property type="entry name" value="Phosphoglycerate mutase-like"/>
    <property type="match status" value="1"/>
</dbReference>
<name>A5DVD7_LODEL</name>
<proteinExistence type="inferred from homology"/>
<protein>
    <recommendedName>
        <fullName evidence="5">Acid phosphatase</fullName>
    </recommendedName>
</protein>
<dbReference type="EMBL" id="CH981525">
    <property type="protein sequence ID" value="EDK43145.1"/>
    <property type="molecule type" value="Genomic_DNA"/>
</dbReference>
<dbReference type="AlphaFoldDB" id="A5DVD7"/>
<dbReference type="CDD" id="cd07061">
    <property type="entry name" value="HP_HAP_like"/>
    <property type="match status" value="1"/>
</dbReference>
<sequence length="207" mass="23062">MVSWSRILNPSLLLVPQSVYQDVSTPQQASVEQYNVIKYLGGSAPYIQREGYGISTNFPSTCSIEQVQMISRHGERFPSKGDGVAFEKVLTKFQKYGEFKGDLSFLNTYQYFVTDSDYYEKETSPENSKGPYAGTTNAFRHGVYFANRYKDLFNGETLPVFTSNSGRCFQTANFFARGLLGDDYDDGADGAGADGAGDGTKVKYTRY</sequence>
<dbReference type="HOGENOM" id="CLU_1326598_0_0_1"/>
<dbReference type="STRING" id="379508.A5DVD7"/>
<dbReference type="GO" id="GO:0003993">
    <property type="term" value="F:acid phosphatase activity"/>
    <property type="evidence" value="ECO:0007669"/>
    <property type="project" value="TreeGrafter"/>
</dbReference>
<reference evidence="3 4" key="1">
    <citation type="journal article" date="2009" name="Nature">
        <title>Evolution of pathogenicity and sexual reproduction in eight Candida genomes.</title>
        <authorList>
            <person name="Butler G."/>
            <person name="Rasmussen M.D."/>
            <person name="Lin M.F."/>
            <person name="Santos M.A."/>
            <person name="Sakthikumar S."/>
            <person name="Munro C.A."/>
            <person name="Rheinbay E."/>
            <person name="Grabherr M."/>
            <person name="Forche A."/>
            <person name="Reedy J.L."/>
            <person name="Agrafioti I."/>
            <person name="Arnaud M.B."/>
            <person name="Bates S."/>
            <person name="Brown A.J."/>
            <person name="Brunke S."/>
            <person name="Costanzo M.C."/>
            <person name="Fitzpatrick D.A."/>
            <person name="de Groot P.W."/>
            <person name="Harris D."/>
            <person name="Hoyer L.L."/>
            <person name="Hube B."/>
            <person name="Klis F.M."/>
            <person name="Kodira C."/>
            <person name="Lennard N."/>
            <person name="Logue M.E."/>
            <person name="Martin R."/>
            <person name="Neiman A.M."/>
            <person name="Nikolaou E."/>
            <person name="Quail M.A."/>
            <person name="Quinn J."/>
            <person name="Santos M.C."/>
            <person name="Schmitzberger F.F."/>
            <person name="Sherlock G."/>
            <person name="Shah P."/>
            <person name="Silverstein K.A."/>
            <person name="Skrzypek M.S."/>
            <person name="Soll D."/>
            <person name="Staggs R."/>
            <person name="Stansfield I."/>
            <person name="Stumpf M.P."/>
            <person name="Sudbery P.E."/>
            <person name="Srikantha T."/>
            <person name="Zeng Q."/>
            <person name="Berman J."/>
            <person name="Berriman M."/>
            <person name="Heitman J."/>
            <person name="Gow N.A."/>
            <person name="Lorenz M.C."/>
            <person name="Birren B.W."/>
            <person name="Kellis M."/>
            <person name="Cuomo C.A."/>
        </authorList>
    </citation>
    <scope>NUCLEOTIDE SEQUENCE [LARGE SCALE GENOMIC DNA]</scope>
    <source>
        <strain evidence="4">ATCC 11503 / BCRC 21390 / CBS 2605 / JCM 1781 / NBRC 1676 / NRRL YB-4239</strain>
    </source>
</reference>
<keyword evidence="2" id="KW-0378">Hydrolase</keyword>
<dbReference type="SUPFAM" id="SSF53254">
    <property type="entry name" value="Phosphoglycerate mutase-like"/>
    <property type="match status" value="1"/>
</dbReference>
<evidence type="ECO:0000256" key="1">
    <source>
        <dbReference type="ARBA" id="ARBA00005375"/>
    </source>
</evidence>
<gene>
    <name evidence="3" type="ORF">LELG_01323</name>
</gene>
<dbReference type="InterPro" id="IPR029033">
    <property type="entry name" value="His_PPase_superfam"/>
</dbReference>
<evidence type="ECO:0008006" key="5">
    <source>
        <dbReference type="Google" id="ProtNLM"/>
    </source>
</evidence>
<accession>A5DVD7</accession>
<evidence type="ECO:0000256" key="2">
    <source>
        <dbReference type="ARBA" id="ARBA00022801"/>
    </source>
</evidence>
<dbReference type="OrthoDB" id="6509975at2759"/>
<evidence type="ECO:0000313" key="4">
    <source>
        <dbReference type="Proteomes" id="UP000001996"/>
    </source>
</evidence>